<evidence type="ECO:0000256" key="8">
    <source>
        <dbReference type="ARBA" id="ARBA00022695"/>
    </source>
</evidence>
<dbReference type="OrthoDB" id="412787at2759"/>
<keyword evidence="5 13" id="KW-0963">Cytoplasm</keyword>
<dbReference type="InterPro" id="IPR006070">
    <property type="entry name" value="Sua5-like_dom"/>
</dbReference>
<comment type="catalytic activity">
    <reaction evidence="12 13">
        <text>L-threonine + hydrogencarbonate + ATP = L-threonylcarbamoyladenylate + diphosphate + H2O</text>
        <dbReference type="Rhea" id="RHEA:36407"/>
        <dbReference type="ChEBI" id="CHEBI:15377"/>
        <dbReference type="ChEBI" id="CHEBI:17544"/>
        <dbReference type="ChEBI" id="CHEBI:30616"/>
        <dbReference type="ChEBI" id="CHEBI:33019"/>
        <dbReference type="ChEBI" id="CHEBI:57926"/>
        <dbReference type="ChEBI" id="CHEBI:73682"/>
        <dbReference type="EC" id="2.7.7.87"/>
    </reaction>
</comment>
<evidence type="ECO:0000256" key="14">
    <source>
        <dbReference type="PIRSR" id="PIRSR004930-1"/>
    </source>
</evidence>
<feature type="binding site" evidence="14">
    <location>
        <position position="133"/>
    </location>
    <ligand>
        <name>ATP</name>
        <dbReference type="ChEBI" id="CHEBI:30616"/>
    </ligand>
</feature>
<keyword evidence="9 13" id="KW-0547">Nucleotide-binding</keyword>
<evidence type="ECO:0000256" key="1">
    <source>
        <dbReference type="ARBA" id="ARBA00004496"/>
    </source>
</evidence>
<evidence type="ECO:0000256" key="12">
    <source>
        <dbReference type="ARBA" id="ARBA00048366"/>
    </source>
</evidence>
<dbReference type="Gene3D" id="3.90.870.10">
    <property type="entry name" value="DHBP synthase"/>
    <property type="match status" value="1"/>
</dbReference>
<dbReference type="GO" id="GO:0061710">
    <property type="term" value="F:L-threonylcarbamoyladenylate synthase"/>
    <property type="evidence" value="ECO:0007669"/>
    <property type="project" value="UniProtKB-EC"/>
</dbReference>
<comment type="function">
    <text evidence="13">Required for the formation of a threonylcarbamoyl group on adenosine at position 37 (t(6)A37) in tRNAs that read codons beginning with adenine.</text>
</comment>
<dbReference type="EC" id="2.7.7.87" evidence="3 13"/>
<comment type="caution">
    <text evidence="16">The sequence shown here is derived from an EMBL/GenBank/DDBJ whole genome shotgun (WGS) entry which is preliminary data.</text>
</comment>
<evidence type="ECO:0000256" key="2">
    <source>
        <dbReference type="ARBA" id="ARBA00007663"/>
    </source>
</evidence>
<evidence type="ECO:0000256" key="5">
    <source>
        <dbReference type="ARBA" id="ARBA00022490"/>
    </source>
</evidence>
<feature type="binding site" evidence="14">
    <location>
        <position position="163"/>
    </location>
    <ligand>
        <name>L-threonine</name>
        <dbReference type="ChEBI" id="CHEBI:57926"/>
    </ligand>
</feature>
<comment type="similarity">
    <text evidence="2 13">Belongs to the SUA5 family.</text>
</comment>
<dbReference type="Pfam" id="PF01300">
    <property type="entry name" value="Sua5_yciO_yrdC"/>
    <property type="match status" value="1"/>
</dbReference>
<dbReference type="EMBL" id="JAHDYR010000038">
    <property type="protein sequence ID" value="KAG9392230.1"/>
    <property type="molecule type" value="Genomic_DNA"/>
</dbReference>
<dbReference type="AlphaFoldDB" id="A0A8J6E8Q0"/>
<feature type="binding site" evidence="14">
    <location>
        <position position="46"/>
    </location>
    <ligand>
        <name>L-threonine</name>
        <dbReference type="ChEBI" id="CHEBI:57926"/>
    </ligand>
</feature>
<organism evidence="16 17">
    <name type="scientific">Carpediemonas membranifera</name>
    <dbReference type="NCBI Taxonomy" id="201153"/>
    <lineage>
        <taxon>Eukaryota</taxon>
        <taxon>Metamonada</taxon>
        <taxon>Carpediemonas-like organisms</taxon>
        <taxon>Carpediemonas</taxon>
    </lineage>
</organism>
<feature type="binding site" evidence="14">
    <location>
        <position position="99"/>
    </location>
    <ligand>
        <name>ATP</name>
        <dbReference type="ChEBI" id="CHEBI:30616"/>
    </ligand>
</feature>
<evidence type="ECO:0000256" key="11">
    <source>
        <dbReference type="ARBA" id="ARBA00029774"/>
    </source>
</evidence>
<keyword evidence="7 13" id="KW-0819">tRNA processing</keyword>
<dbReference type="PANTHER" id="PTHR17490:SF16">
    <property type="entry name" value="THREONYLCARBAMOYL-AMP SYNTHASE"/>
    <property type="match status" value="1"/>
</dbReference>
<feature type="domain" description="YrdC-like" evidence="15">
    <location>
        <begin position="1"/>
        <end position="181"/>
    </location>
</feature>
<keyword evidence="6 13" id="KW-0808">Transferase</keyword>
<dbReference type="Proteomes" id="UP000717585">
    <property type="component" value="Unassembled WGS sequence"/>
</dbReference>
<dbReference type="GO" id="GO:0000049">
    <property type="term" value="F:tRNA binding"/>
    <property type="evidence" value="ECO:0007669"/>
    <property type="project" value="TreeGrafter"/>
</dbReference>
<evidence type="ECO:0000313" key="17">
    <source>
        <dbReference type="Proteomes" id="UP000717585"/>
    </source>
</evidence>
<dbReference type="GO" id="GO:0005737">
    <property type="term" value="C:cytoplasm"/>
    <property type="evidence" value="ECO:0007669"/>
    <property type="project" value="UniProtKB-SubCell"/>
</dbReference>
<name>A0A8J6E8Q0_9EUKA</name>
<evidence type="ECO:0000259" key="15">
    <source>
        <dbReference type="PROSITE" id="PS51163"/>
    </source>
</evidence>
<dbReference type="PANTHER" id="PTHR17490">
    <property type="entry name" value="SUA5"/>
    <property type="match status" value="1"/>
</dbReference>
<reference evidence="16" key="1">
    <citation type="submission" date="2021-05" db="EMBL/GenBank/DDBJ databases">
        <title>A free-living protist that lacks canonical eukaryotic 1 DNA replication and segregation systems.</title>
        <authorList>
            <person name="Salas-Leiva D.E."/>
            <person name="Tromer E.C."/>
            <person name="Curtis B.A."/>
            <person name="Jerlstrom-Hultqvist J."/>
            <person name="Kolisko M."/>
            <person name="Yi Z."/>
            <person name="Salas-Leiva J.S."/>
            <person name="Gallot-Lavallee L."/>
            <person name="Kops G.J.P.L."/>
            <person name="Archibald J.M."/>
            <person name="Simpson A.G.B."/>
            <person name="Roger A.J."/>
        </authorList>
    </citation>
    <scope>NUCLEOTIDE SEQUENCE</scope>
    <source>
        <strain evidence="16">BICM</strain>
    </source>
</reference>
<dbReference type="FunFam" id="3.90.870.10:FF:000009">
    <property type="entry name" value="Threonylcarbamoyl-AMP synthase, putative"/>
    <property type="match status" value="1"/>
</dbReference>
<dbReference type="GO" id="GO:0005524">
    <property type="term" value="F:ATP binding"/>
    <property type="evidence" value="ECO:0007669"/>
    <property type="project" value="UniProtKB-UniRule"/>
</dbReference>
<feature type="binding site" evidence="14">
    <location>
        <position position="177"/>
    </location>
    <ligand>
        <name>ATP</name>
        <dbReference type="ChEBI" id="CHEBI:30616"/>
    </ligand>
</feature>
<keyword evidence="8 13" id="KW-0548">Nucleotidyltransferase</keyword>
<feature type="binding site" evidence="14">
    <location>
        <position position="14"/>
    </location>
    <ligand>
        <name>L-threonine</name>
        <dbReference type="ChEBI" id="CHEBI:57926"/>
    </ligand>
</feature>
<evidence type="ECO:0000256" key="13">
    <source>
        <dbReference type="PIRNR" id="PIRNR004930"/>
    </source>
</evidence>
<dbReference type="SUPFAM" id="SSF55821">
    <property type="entry name" value="YrdC/RibB"/>
    <property type="match status" value="1"/>
</dbReference>
<evidence type="ECO:0000256" key="9">
    <source>
        <dbReference type="ARBA" id="ARBA00022741"/>
    </source>
</evidence>
<dbReference type="InterPro" id="IPR050156">
    <property type="entry name" value="TC-AMP_synthase_SUA5"/>
</dbReference>
<keyword evidence="17" id="KW-1185">Reference proteome</keyword>
<proteinExistence type="inferred from homology"/>
<evidence type="ECO:0000256" key="10">
    <source>
        <dbReference type="ARBA" id="ARBA00022840"/>
    </source>
</evidence>
<sequence length="317" mass="33222">MMPLSGVFVPPTETVYGLGVHAKDEAAVRRIFEYKGRPLDDPVIVHVHSVAAARALVDLSDDESVVFEALASSCWPGPLTIVSTAQPDVPLVVRADGPTVGVRVPSNSTARALLEHTNLPIAAPSANTFGHVSPTTADHVFADLGRHDVLIIDDGPCDVGVESTVARVHNRAVTVLRRGGTSVEALKAAVETCPWAVEVSVKHYAPGNAPAFVVRSEAEVEIVAESVAGTSPDSTAESGYYHDLTAEGDTTVAARGIYAGLRGLEAHALSAILLPDVSGLVSSLHGPDSKSLDDKLFRASQGRYAMIRDGSAITDVQ</sequence>
<dbReference type="InterPro" id="IPR017945">
    <property type="entry name" value="DHBP_synth_RibB-like_a/b_dom"/>
</dbReference>
<evidence type="ECO:0000256" key="3">
    <source>
        <dbReference type="ARBA" id="ARBA00012584"/>
    </source>
</evidence>
<comment type="subcellular location">
    <subcellularLocation>
        <location evidence="1 13">Cytoplasm</location>
    </subcellularLocation>
</comment>
<feature type="binding site" evidence="14">
    <location>
        <position position="103"/>
    </location>
    <ligand>
        <name>L-threonine</name>
        <dbReference type="ChEBI" id="CHEBI:57926"/>
    </ligand>
</feature>
<evidence type="ECO:0000256" key="7">
    <source>
        <dbReference type="ARBA" id="ARBA00022694"/>
    </source>
</evidence>
<keyword evidence="10 13" id="KW-0067">ATP-binding</keyword>
<dbReference type="GO" id="GO:0008033">
    <property type="term" value="P:tRNA processing"/>
    <property type="evidence" value="ECO:0007669"/>
    <property type="project" value="UniProtKB-KW"/>
</dbReference>
<gene>
    <name evidence="16" type="ORF">J8273_5213</name>
</gene>
<feature type="binding site" evidence="14">
    <location>
        <position position="125"/>
    </location>
    <ligand>
        <name>ATP</name>
        <dbReference type="ChEBI" id="CHEBI:30616"/>
    </ligand>
</feature>
<accession>A0A8J6E8Q0</accession>
<dbReference type="GO" id="GO:0003725">
    <property type="term" value="F:double-stranded RNA binding"/>
    <property type="evidence" value="ECO:0007669"/>
    <property type="project" value="UniProtKB-UniRule"/>
</dbReference>
<feature type="binding site" evidence="14">
    <location>
        <position position="37"/>
    </location>
    <ligand>
        <name>ATP</name>
        <dbReference type="ChEBI" id="CHEBI:30616"/>
    </ligand>
</feature>
<evidence type="ECO:0000256" key="4">
    <source>
        <dbReference type="ARBA" id="ARBA00015492"/>
    </source>
</evidence>
<dbReference type="InterPro" id="IPR010923">
    <property type="entry name" value="T(6)A37_SUA5"/>
</dbReference>
<evidence type="ECO:0000313" key="16">
    <source>
        <dbReference type="EMBL" id="KAG9392230.1"/>
    </source>
</evidence>
<dbReference type="GO" id="GO:0006450">
    <property type="term" value="P:regulation of translational fidelity"/>
    <property type="evidence" value="ECO:0007669"/>
    <property type="project" value="TreeGrafter"/>
</dbReference>
<protein>
    <recommendedName>
        <fullName evidence="4 13">Threonylcarbamoyl-AMP synthase</fullName>
        <shortName evidence="13">TC-AMP synthase</shortName>
        <ecNumber evidence="3 13">2.7.7.87</ecNumber>
    </recommendedName>
    <alternativeName>
        <fullName evidence="11 13">L-threonylcarbamoyladenylate synthase</fullName>
    </alternativeName>
</protein>
<dbReference type="NCBIfam" id="TIGR00057">
    <property type="entry name" value="L-threonylcarbamoyladenylate synthase"/>
    <property type="match status" value="1"/>
</dbReference>
<feature type="binding site" evidence="14">
    <location>
        <position position="123"/>
    </location>
    <ligand>
        <name>L-threonine</name>
        <dbReference type="ChEBI" id="CHEBI:57926"/>
    </ligand>
</feature>
<evidence type="ECO:0000256" key="6">
    <source>
        <dbReference type="ARBA" id="ARBA00022679"/>
    </source>
</evidence>
<dbReference type="PROSITE" id="PS51163">
    <property type="entry name" value="YRDC"/>
    <property type="match status" value="1"/>
</dbReference>
<dbReference type="PIRSF" id="PIRSF004930">
    <property type="entry name" value="Tln_factor_SUA5"/>
    <property type="match status" value="1"/>
</dbReference>
<feature type="binding site" evidence="14">
    <location>
        <position position="204"/>
    </location>
    <ligand>
        <name>ATP</name>
        <dbReference type="ChEBI" id="CHEBI:30616"/>
    </ligand>
</feature>